<organism evidence="1 2">
    <name type="scientific">Breznakiella homolactica</name>
    <dbReference type="NCBI Taxonomy" id="2798577"/>
    <lineage>
        <taxon>Bacteria</taxon>
        <taxon>Pseudomonadati</taxon>
        <taxon>Spirochaetota</taxon>
        <taxon>Spirochaetia</taxon>
        <taxon>Spirochaetales</taxon>
        <taxon>Breznakiellaceae</taxon>
        <taxon>Breznakiella</taxon>
    </lineage>
</organism>
<reference evidence="1" key="1">
    <citation type="submission" date="2021-01" db="EMBL/GenBank/DDBJ databases">
        <title>Description of Breznakiella homolactica.</title>
        <authorList>
            <person name="Song Y."/>
            <person name="Brune A."/>
        </authorList>
    </citation>
    <scope>NUCLEOTIDE SEQUENCE</scope>
    <source>
        <strain evidence="1">RmG30</strain>
    </source>
</reference>
<accession>A0A7T8B970</accession>
<proteinExistence type="predicted"/>
<protein>
    <submittedName>
        <fullName evidence="1">Uncharacterized protein</fullName>
    </submittedName>
</protein>
<dbReference type="Proteomes" id="UP000595917">
    <property type="component" value="Chromosome"/>
</dbReference>
<dbReference type="EMBL" id="CP067089">
    <property type="protein sequence ID" value="QQO07640.1"/>
    <property type="molecule type" value="Genomic_DNA"/>
</dbReference>
<evidence type="ECO:0000313" key="1">
    <source>
        <dbReference type="EMBL" id="QQO07640.1"/>
    </source>
</evidence>
<dbReference type="AlphaFoldDB" id="A0A7T8B970"/>
<sequence>MTKYIEKNGLDGVIDIWESRWKHIFESNYYFIEEYINDLSKRKIIDEILRHCDIENKNQYLEKLKVLDDTFKEKTVETRESVTRYSGWGSDDPNDVFSNLLGFKVEKIDKNWFYFGVPWARIEQWGITENDLT</sequence>
<gene>
    <name evidence="1" type="ORF">JFL75_11850</name>
</gene>
<dbReference type="RefSeq" id="WP_215624946.1">
    <property type="nucleotide sequence ID" value="NZ_CP067089.2"/>
</dbReference>
<keyword evidence="2" id="KW-1185">Reference proteome</keyword>
<name>A0A7T8B970_9SPIR</name>
<evidence type="ECO:0000313" key="2">
    <source>
        <dbReference type="Proteomes" id="UP000595917"/>
    </source>
</evidence>
<dbReference type="KEGG" id="bhc:JFL75_11850"/>